<dbReference type="RefSeq" id="WP_203923217.1">
    <property type="nucleotide sequence ID" value="NZ_BONZ01000084.1"/>
</dbReference>
<proteinExistence type="predicted"/>
<protein>
    <recommendedName>
        <fullName evidence="3">YCII-related domain-containing protein</fullName>
    </recommendedName>
</protein>
<accession>A0A8J3R041</accession>
<evidence type="ECO:0008006" key="3">
    <source>
        <dbReference type="Google" id="ProtNLM"/>
    </source>
</evidence>
<dbReference type="EMBL" id="BONZ01000084">
    <property type="protein sequence ID" value="GIH19771.1"/>
    <property type="molecule type" value="Genomic_DNA"/>
</dbReference>
<organism evidence="1 2">
    <name type="scientific">Rugosimonospora africana</name>
    <dbReference type="NCBI Taxonomy" id="556532"/>
    <lineage>
        <taxon>Bacteria</taxon>
        <taxon>Bacillati</taxon>
        <taxon>Actinomycetota</taxon>
        <taxon>Actinomycetes</taxon>
        <taxon>Micromonosporales</taxon>
        <taxon>Micromonosporaceae</taxon>
        <taxon>Rugosimonospora</taxon>
    </lineage>
</organism>
<dbReference type="AlphaFoldDB" id="A0A8J3R041"/>
<evidence type="ECO:0000313" key="1">
    <source>
        <dbReference type="EMBL" id="GIH19771.1"/>
    </source>
</evidence>
<sequence length="113" mass="12205">MTTYTDEMMRERLTQAASYTLVVMREGENYGTEGADRIIWEHGRRNMGLQADGVMPVVCPVGDGTGLSGIGIFVDGLDEVRKIMEGDPAVQAGVLAYSVHPCRGFPGSALPRT</sequence>
<name>A0A8J3R041_9ACTN</name>
<reference evidence="1" key="1">
    <citation type="submission" date="2021-01" db="EMBL/GenBank/DDBJ databases">
        <title>Whole genome shotgun sequence of Rugosimonospora africana NBRC 104875.</title>
        <authorList>
            <person name="Komaki H."/>
            <person name="Tamura T."/>
        </authorList>
    </citation>
    <scope>NUCLEOTIDE SEQUENCE</scope>
    <source>
        <strain evidence="1">NBRC 104875</strain>
    </source>
</reference>
<comment type="caution">
    <text evidence="1">The sequence shown here is derived from an EMBL/GenBank/DDBJ whole genome shotgun (WGS) entry which is preliminary data.</text>
</comment>
<gene>
    <name evidence="1" type="ORF">Raf01_79430</name>
</gene>
<keyword evidence="2" id="KW-1185">Reference proteome</keyword>
<evidence type="ECO:0000313" key="2">
    <source>
        <dbReference type="Proteomes" id="UP000642748"/>
    </source>
</evidence>
<dbReference type="Proteomes" id="UP000642748">
    <property type="component" value="Unassembled WGS sequence"/>
</dbReference>